<dbReference type="Proteomes" id="UP000075243">
    <property type="component" value="Chromosome 8"/>
</dbReference>
<gene>
    <name evidence="2" type="ORF">KK1_017104</name>
</gene>
<dbReference type="InterPro" id="IPR044730">
    <property type="entry name" value="RNase_H-like_dom_plant"/>
</dbReference>
<dbReference type="InterPro" id="IPR053151">
    <property type="entry name" value="RNase_H-like"/>
</dbReference>
<dbReference type="OrthoDB" id="1436435at2759"/>
<sequence length="177" mass="19912">MFNSPKFDLYSSYPKCYEAKCDIDGLVTRNGEAYCGGILRDELGRFVMAFTTKVGRGSVLQAKLYRIWHGLRITKEQFKTSRIMVESDSMIAVNLINDGCMRSHHCFETFREVIKELVAHNQLISCSYISREANKVVDALAKSRVANGEEPIIFFNPPSLILPLLLAYSSGLLNSCS</sequence>
<evidence type="ECO:0000259" key="1">
    <source>
        <dbReference type="Pfam" id="PF13456"/>
    </source>
</evidence>
<reference evidence="2 3" key="1">
    <citation type="journal article" date="2012" name="Nat. Biotechnol.">
        <title>Draft genome sequence of pigeonpea (Cajanus cajan), an orphan legume crop of resource-poor farmers.</title>
        <authorList>
            <person name="Varshney R.K."/>
            <person name="Chen W."/>
            <person name="Li Y."/>
            <person name="Bharti A.K."/>
            <person name="Saxena R.K."/>
            <person name="Schlueter J.A."/>
            <person name="Donoghue M.T."/>
            <person name="Azam S."/>
            <person name="Fan G."/>
            <person name="Whaley A.M."/>
            <person name="Farmer A.D."/>
            <person name="Sheridan J."/>
            <person name="Iwata A."/>
            <person name="Tuteja R."/>
            <person name="Penmetsa R.V."/>
            <person name="Wu W."/>
            <person name="Upadhyaya H.D."/>
            <person name="Yang S.P."/>
            <person name="Shah T."/>
            <person name="Saxena K.B."/>
            <person name="Michael T."/>
            <person name="McCombie W.R."/>
            <person name="Yang B."/>
            <person name="Zhang G."/>
            <person name="Yang H."/>
            <person name="Wang J."/>
            <person name="Spillane C."/>
            <person name="Cook D.R."/>
            <person name="May G.D."/>
            <person name="Xu X."/>
            <person name="Jackson S.A."/>
        </authorList>
    </citation>
    <scope>NUCLEOTIDE SEQUENCE [LARGE SCALE GENOMIC DNA]</scope>
    <source>
        <strain evidence="3">cv. Asha</strain>
    </source>
</reference>
<evidence type="ECO:0000313" key="2">
    <source>
        <dbReference type="EMBL" id="KYP62565.1"/>
    </source>
</evidence>
<dbReference type="GO" id="GO:0004523">
    <property type="term" value="F:RNA-DNA hybrid ribonuclease activity"/>
    <property type="evidence" value="ECO:0007669"/>
    <property type="project" value="InterPro"/>
</dbReference>
<evidence type="ECO:0000313" key="3">
    <source>
        <dbReference type="Proteomes" id="UP000075243"/>
    </source>
</evidence>
<organism evidence="2 3">
    <name type="scientific">Cajanus cajan</name>
    <name type="common">Pigeon pea</name>
    <name type="synonym">Cajanus indicus</name>
    <dbReference type="NCBI Taxonomy" id="3821"/>
    <lineage>
        <taxon>Eukaryota</taxon>
        <taxon>Viridiplantae</taxon>
        <taxon>Streptophyta</taxon>
        <taxon>Embryophyta</taxon>
        <taxon>Tracheophyta</taxon>
        <taxon>Spermatophyta</taxon>
        <taxon>Magnoliopsida</taxon>
        <taxon>eudicotyledons</taxon>
        <taxon>Gunneridae</taxon>
        <taxon>Pentapetalae</taxon>
        <taxon>rosids</taxon>
        <taxon>fabids</taxon>
        <taxon>Fabales</taxon>
        <taxon>Fabaceae</taxon>
        <taxon>Papilionoideae</taxon>
        <taxon>50 kb inversion clade</taxon>
        <taxon>NPAAA clade</taxon>
        <taxon>indigoferoid/millettioid clade</taxon>
        <taxon>Phaseoleae</taxon>
        <taxon>Cajanus</taxon>
    </lineage>
</organism>
<dbReference type="GO" id="GO:0003676">
    <property type="term" value="F:nucleic acid binding"/>
    <property type="evidence" value="ECO:0007669"/>
    <property type="project" value="InterPro"/>
</dbReference>
<dbReference type="InterPro" id="IPR002156">
    <property type="entry name" value="RNaseH_domain"/>
</dbReference>
<dbReference type="InterPro" id="IPR012337">
    <property type="entry name" value="RNaseH-like_sf"/>
</dbReference>
<dbReference type="Pfam" id="PF13456">
    <property type="entry name" value="RVT_3"/>
    <property type="match status" value="1"/>
</dbReference>
<dbReference type="SUPFAM" id="SSF53098">
    <property type="entry name" value="Ribonuclease H-like"/>
    <property type="match status" value="1"/>
</dbReference>
<dbReference type="EMBL" id="CM003610">
    <property type="protein sequence ID" value="KYP62565.1"/>
    <property type="molecule type" value="Genomic_DNA"/>
</dbReference>
<accession>A0A151T6B7</accession>
<proteinExistence type="predicted"/>
<dbReference type="InterPro" id="IPR036397">
    <property type="entry name" value="RNaseH_sf"/>
</dbReference>
<dbReference type="PANTHER" id="PTHR47723">
    <property type="entry name" value="OS05G0353850 PROTEIN"/>
    <property type="match status" value="1"/>
</dbReference>
<dbReference type="CDD" id="cd06222">
    <property type="entry name" value="RNase_H_like"/>
    <property type="match status" value="1"/>
</dbReference>
<dbReference type="Gene3D" id="3.30.420.10">
    <property type="entry name" value="Ribonuclease H-like superfamily/Ribonuclease H"/>
    <property type="match status" value="1"/>
</dbReference>
<dbReference type="Gramene" id="C.cajan_16617.t">
    <property type="protein sequence ID" value="C.cajan_16617.t.cds1"/>
    <property type="gene ID" value="C.cajan_16617"/>
</dbReference>
<keyword evidence="3" id="KW-1185">Reference proteome</keyword>
<dbReference type="AlphaFoldDB" id="A0A151T6B7"/>
<feature type="domain" description="RNase H type-1" evidence="1">
    <location>
        <begin position="24"/>
        <end position="143"/>
    </location>
</feature>
<dbReference type="PANTHER" id="PTHR47723:SF19">
    <property type="entry name" value="POLYNUCLEOTIDYL TRANSFERASE, RIBONUCLEASE H-LIKE SUPERFAMILY PROTEIN"/>
    <property type="match status" value="1"/>
</dbReference>
<protein>
    <submittedName>
        <fullName evidence="2">Ribonuclease H protein At1g65750 family</fullName>
    </submittedName>
</protein>
<name>A0A151T6B7_CAJCA</name>